<evidence type="ECO:0000313" key="1">
    <source>
        <dbReference type="EMBL" id="KAJ9110803.1"/>
    </source>
</evidence>
<evidence type="ECO:0000313" key="2">
    <source>
        <dbReference type="Proteomes" id="UP001243375"/>
    </source>
</evidence>
<dbReference type="Proteomes" id="UP001243375">
    <property type="component" value="Unassembled WGS sequence"/>
</dbReference>
<protein>
    <submittedName>
        <fullName evidence="1">Uncharacterized protein</fullName>
    </submittedName>
</protein>
<accession>A0ACC2WH57</accession>
<name>A0ACC2WH57_9TREE</name>
<feature type="non-terminal residue" evidence="1">
    <location>
        <position position="226"/>
    </location>
</feature>
<reference evidence="1" key="1">
    <citation type="submission" date="2023-04" db="EMBL/GenBank/DDBJ databases">
        <title>Draft Genome sequencing of Naganishia species isolated from polar environments using Oxford Nanopore Technology.</title>
        <authorList>
            <person name="Leo P."/>
            <person name="Venkateswaran K."/>
        </authorList>
    </citation>
    <scope>NUCLEOTIDE SEQUENCE</scope>
    <source>
        <strain evidence="1">MNA-CCFEE 5425</strain>
    </source>
</reference>
<proteinExistence type="predicted"/>
<organism evidence="1 2">
    <name type="scientific">Naganishia vaughanmartiniae</name>
    <dbReference type="NCBI Taxonomy" id="1424756"/>
    <lineage>
        <taxon>Eukaryota</taxon>
        <taxon>Fungi</taxon>
        <taxon>Dikarya</taxon>
        <taxon>Basidiomycota</taxon>
        <taxon>Agaricomycotina</taxon>
        <taxon>Tremellomycetes</taxon>
        <taxon>Filobasidiales</taxon>
        <taxon>Filobasidiaceae</taxon>
        <taxon>Naganishia</taxon>
    </lineage>
</organism>
<comment type="caution">
    <text evidence="1">The sequence shown here is derived from an EMBL/GenBank/DDBJ whole genome shotgun (WGS) entry which is preliminary data.</text>
</comment>
<sequence length="226" mass="25534">MKATGRKAGAQTTFYMTRISERHRSNANYADLPLRDHEQIAATASRIEHGVDADEREELQTNSGINGESCLLGIDSLIWPWCFPIDIMHVLYENIMPQLLALWQGTYKTGQTLGSSKAKHQDAFVIPKGVWATIAKEISKSNHTTPAQTAPRVGNITKKSFWTAETYSYFLMFLGPVVLKGRLPAPYYAHFILFSEIAKRMTSQEISYQELPVLHSKIVVWVKAFE</sequence>
<keyword evidence="2" id="KW-1185">Reference proteome</keyword>
<gene>
    <name evidence="1" type="ORF">QFC22_006659</name>
</gene>
<dbReference type="EMBL" id="JASBWU010000035">
    <property type="protein sequence ID" value="KAJ9110803.1"/>
    <property type="molecule type" value="Genomic_DNA"/>
</dbReference>